<gene>
    <name evidence="1" type="ORF">NCTC13296_00812</name>
</gene>
<dbReference type="AlphaFoldDB" id="A0A379LVD2"/>
<keyword evidence="2" id="KW-1185">Reference proteome</keyword>
<evidence type="ECO:0000313" key="1">
    <source>
        <dbReference type="EMBL" id="SUE13979.1"/>
    </source>
</evidence>
<dbReference type="EMBL" id="UGVI01000001">
    <property type="protein sequence ID" value="SUE13979.1"/>
    <property type="molecule type" value="Genomic_DNA"/>
</dbReference>
<reference evidence="1 2" key="1">
    <citation type="submission" date="2018-06" db="EMBL/GenBank/DDBJ databases">
        <authorList>
            <consortium name="Pathogen Informatics"/>
            <person name="Doyle S."/>
        </authorList>
    </citation>
    <scope>NUCLEOTIDE SEQUENCE [LARGE SCALE GENOMIC DNA]</scope>
    <source>
        <strain evidence="1 2">NCTC13296</strain>
    </source>
</reference>
<name>A0A379LVD2_9NOCA</name>
<organism evidence="1 2">
    <name type="scientific">Rhodococcus gordoniae</name>
    <dbReference type="NCBI Taxonomy" id="223392"/>
    <lineage>
        <taxon>Bacteria</taxon>
        <taxon>Bacillati</taxon>
        <taxon>Actinomycetota</taxon>
        <taxon>Actinomycetes</taxon>
        <taxon>Mycobacteriales</taxon>
        <taxon>Nocardiaceae</taxon>
        <taxon>Rhodococcus</taxon>
    </lineage>
</organism>
<protein>
    <submittedName>
        <fullName evidence="1">Uncharacterized protein</fullName>
    </submittedName>
</protein>
<sequence>MSGVTQRGDAAGSLLIQAEEDGCSFHRGTCTLFGASFGLCAQ</sequence>
<evidence type="ECO:0000313" key="2">
    <source>
        <dbReference type="Proteomes" id="UP000254569"/>
    </source>
</evidence>
<accession>A0A379LVD2</accession>
<proteinExistence type="predicted"/>
<dbReference type="Proteomes" id="UP000254569">
    <property type="component" value="Unassembled WGS sequence"/>
</dbReference>